<evidence type="ECO:0000313" key="2">
    <source>
        <dbReference type="Proteomes" id="UP001549799"/>
    </source>
</evidence>
<sequence>MKENIAFIKGQYSPAEAADVLLSLLNDKIKFHSVRALNLRHEQVNSDRTSEGKIRKLKEDKKIVEQLVLHAHKNGLELEINGTIEIKLVDKHHTVGA</sequence>
<accession>A0ABV2SWC9</accession>
<organism evidence="1 2">
    <name type="scientific">Sediminicola arcticus</name>
    <dbReference type="NCBI Taxonomy" id="1574308"/>
    <lineage>
        <taxon>Bacteria</taxon>
        <taxon>Pseudomonadati</taxon>
        <taxon>Bacteroidota</taxon>
        <taxon>Flavobacteriia</taxon>
        <taxon>Flavobacteriales</taxon>
        <taxon>Flavobacteriaceae</taxon>
        <taxon>Sediminicola</taxon>
    </lineage>
</organism>
<dbReference type="RefSeq" id="WP_354615453.1">
    <property type="nucleotide sequence ID" value="NZ_JBEXAE010000004.1"/>
</dbReference>
<proteinExistence type="predicted"/>
<reference evidence="1 2" key="1">
    <citation type="submission" date="2024-07" db="EMBL/GenBank/DDBJ databases">
        <title>The genome sequence of type strain Sediminicola arcticus GDMCC 1.2805.</title>
        <authorList>
            <person name="Liu Y."/>
        </authorList>
    </citation>
    <scope>NUCLEOTIDE SEQUENCE [LARGE SCALE GENOMIC DNA]</scope>
    <source>
        <strain evidence="1 2">GDMCC 1.2805</strain>
    </source>
</reference>
<protein>
    <submittedName>
        <fullName evidence="1">Uncharacterized protein</fullName>
    </submittedName>
</protein>
<comment type="caution">
    <text evidence="1">The sequence shown here is derived from an EMBL/GenBank/DDBJ whole genome shotgun (WGS) entry which is preliminary data.</text>
</comment>
<evidence type="ECO:0000313" key="1">
    <source>
        <dbReference type="EMBL" id="MET6991055.1"/>
    </source>
</evidence>
<dbReference type="Proteomes" id="UP001549799">
    <property type="component" value="Unassembled WGS sequence"/>
</dbReference>
<name>A0ABV2SWC9_9FLAO</name>
<gene>
    <name evidence="1" type="ORF">ABXZ36_10385</name>
</gene>
<keyword evidence="2" id="KW-1185">Reference proteome</keyword>
<dbReference type="EMBL" id="JBEXAE010000004">
    <property type="protein sequence ID" value="MET6991055.1"/>
    <property type="molecule type" value="Genomic_DNA"/>
</dbReference>